<evidence type="ECO:0000313" key="1">
    <source>
        <dbReference type="EMBL" id="TNY19029.1"/>
    </source>
</evidence>
<keyword evidence="2" id="KW-1185">Reference proteome</keyword>
<dbReference type="EMBL" id="SOZI01000111">
    <property type="protein sequence ID" value="TNY19029.1"/>
    <property type="molecule type" value="Genomic_DNA"/>
</dbReference>
<accession>A0A5C5FRT8</accession>
<organism evidence="1 2">
    <name type="scientific">Rhodotorula diobovata</name>
    <dbReference type="NCBI Taxonomy" id="5288"/>
    <lineage>
        <taxon>Eukaryota</taxon>
        <taxon>Fungi</taxon>
        <taxon>Dikarya</taxon>
        <taxon>Basidiomycota</taxon>
        <taxon>Pucciniomycotina</taxon>
        <taxon>Microbotryomycetes</taxon>
        <taxon>Sporidiobolales</taxon>
        <taxon>Sporidiobolaceae</taxon>
        <taxon>Rhodotorula</taxon>
    </lineage>
</organism>
<gene>
    <name evidence="1" type="ORF">DMC30DRAFT_24376</name>
</gene>
<sequence>MSIQKLPMELLDQVLRASVPVGELRDCCAERHATLRACALVSRTWRDLAQPLLHEQVRCLWRHRLHLVVRTLRGRPDLAQRVRVLELDMSPQNPSNRYGAPDPALEELVRLAACTERLFLGLWKELDLWMLQGMRNLRELVIWGAVLVLPGSRFAPPPFQLRRLSHLSLCGVHIPDEFLPFFNPSTLPSLSSIAYVFYTSSLSLSAFPPTLRVLCNTPLRRRSPASAHTTLYWTRFSPTPDPALLGFVAGAGDDPAAAWETQVRHLRLTDIYVRDADAGLVAWVRALPHLETLASPAPSARPRAEVRRPARTLLPVVLPSESSAPPLKLLFRPGAMLLIVRHEGYKTGESTLAADNALVDVQRRMQTVAAELAHETRPEDFRQEP</sequence>
<protein>
    <recommendedName>
        <fullName evidence="3">F-box domain-containing protein</fullName>
    </recommendedName>
</protein>
<dbReference type="AlphaFoldDB" id="A0A5C5FRT8"/>
<evidence type="ECO:0008006" key="3">
    <source>
        <dbReference type="Google" id="ProtNLM"/>
    </source>
</evidence>
<evidence type="ECO:0000313" key="2">
    <source>
        <dbReference type="Proteomes" id="UP000311382"/>
    </source>
</evidence>
<dbReference type="Proteomes" id="UP000311382">
    <property type="component" value="Unassembled WGS sequence"/>
</dbReference>
<comment type="caution">
    <text evidence="1">The sequence shown here is derived from an EMBL/GenBank/DDBJ whole genome shotgun (WGS) entry which is preliminary data.</text>
</comment>
<dbReference type="OrthoDB" id="2519531at2759"/>
<name>A0A5C5FRT8_9BASI</name>
<proteinExistence type="predicted"/>
<reference evidence="1 2" key="1">
    <citation type="submission" date="2019-03" db="EMBL/GenBank/DDBJ databases">
        <title>Rhodosporidium diobovatum UCD-FST 08-225 genome sequencing, assembly, and annotation.</title>
        <authorList>
            <person name="Fakankun I.U."/>
            <person name="Fristensky B."/>
            <person name="Levin D.B."/>
        </authorList>
    </citation>
    <scope>NUCLEOTIDE SEQUENCE [LARGE SCALE GENOMIC DNA]</scope>
    <source>
        <strain evidence="1 2">UCD-FST 08-225</strain>
    </source>
</reference>